<evidence type="ECO:0000256" key="1">
    <source>
        <dbReference type="SAM" id="Phobius"/>
    </source>
</evidence>
<feature type="transmembrane region" description="Helical" evidence="1">
    <location>
        <begin position="6"/>
        <end position="21"/>
    </location>
</feature>
<keyword evidence="1" id="KW-0812">Transmembrane</keyword>
<dbReference type="AlphaFoldDB" id="A0A939BIE5"/>
<sequence>MALWISLMMVSCGGLLGMLFYKRKKTAAGK</sequence>
<keyword evidence="1" id="KW-0472">Membrane</keyword>
<name>A0A939BIE5_9CLOT</name>
<evidence type="ECO:0000313" key="2">
    <source>
        <dbReference type="EMBL" id="MBM6949583.1"/>
    </source>
</evidence>
<proteinExistence type="predicted"/>
<accession>A0A939BIE5</accession>
<dbReference type="Proteomes" id="UP000705508">
    <property type="component" value="Unassembled WGS sequence"/>
</dbReference>
<evidence type="ECO:0000313" key="3">
    <source>
        <dbReference type="Proteomes" id="UP000705508"/>
    </source>
</evidence>
<organism evidence="2 3">
    <name type="scientific">Mordavella massiliensis</name>
    <dbReference type="NCBI Taxonomy" id="1871024"/>
    <lineage>
        <taxon>Bacteria</taxon>
        <taxon>Bacillati</taxon>
        <taxon>Bacillota</taxon>
        <taxon>Clostridia</taxon>
        <taxon>Eubacteriales</taxon>
        <taxon>Clostridiaceae</taxon>
        <taxon>Mordavella</taxon>
    </lineage>
</organism>
<keyword evidence="1" id="KW-1133">Transmembrane helix</keyword>
<reference evidence="2" key="1">
    <citation type="submission" date="2020-08" db="EMBL/GenBank/DDBJ databases">
        <authorList>
            <person name="Cejkova D."/>
            <person name="Kubasova T."/>
            <person name="Jahodarova E."/>
            <person name="Rychlik I."/>
        </authorList>
    </citation>
    <scope>NUCLEOTIDE SEQUENCE</scope>
    <source>
        <strain evidence="2">An582</strain>
    </source>
</reference>
<evidence type="ECO:0008006" key="4">
    <source>
        <dbReference type="Google" id="ProtNLM"/>
    </source>
</evidence>
<protein>
    <recommendedName>
        <fullName evidence="4">LPXTG cell wall anchor domain-containing protein</fullName>
    </recommendedName>
</protein>
<comment type="caution">
    <text evidence="2">The sequence shown here is derived from an EMBL/GenBank/DDBJ whole genome shotgun (WGS) entry which is preliminary data.</text>
</comment>
<gene>
    <name evidence="2" type="ORF">H6A20_13300</name>
</gene>
<dbReference type="EMBL" id="JACJKS010000111">
    <property type="protein sequence ID" value="MBM6949583.1"/>
    <property type="molecule type" value="Genomic_DNA"/>
</dbReference>
<reference evidence="2" key="2">
    <citation type="journal article" date="2021" name="Sci. Rep.">
        <title>The distribution of antibiotic resistance genes in chicken gut microbiota commensals.</title>
        <authorList>
            <person name="Juricova H."/>
            <person name="Matiasovicova J."/>
            <person name="Kubasova T."/>
            <person name="Cejkova D."/>
            <person name="Rychlik I."/>
        </authorList>
    </citation>
    <scope>NUCLEOTIDE SEQUENCE</scope>
    <source>
        <strain evidence="2">An582</strain>
    </source>
</reference>